<proteinExistence type="predicted"/>
<sequence>MADGVSGRWGAGHDGETWADAIAEMLADDAARAILGRGAREHAQRFGWDVAAEAVLHVYDAAGEHRTAR</sequence>
<keyword evidence="1" id="KW-0328">Glycosyltransferase</keyword>
<protein>
    <submittedName>
        <fullName evidence="1">D-inositol 3-phosphate glycosyltransferase</fullName>
        <ecNumber evidence="1">2.4.1.250</ecNumber>
    </submittedName>
</protein>
<dbReference type="EMBL" id="MLJW01002845">
    <property type="protein sequence ID" value="OIQ73504.1"/>
    <property type="molecule type" value="Genomic_DNA"/>
</dbReference>
<dbReference type="GO" id="GO:0102710">
    <property type="term" value="F:D-inositol-3-phosphate glycosyltransferase activity"/>
    <property type="evidence" value="ECO:0007669"/>
    <property type="project" value="UniProtKB-EC"/>
</dbReference>
<evidence type="ECO:0000313" key="1">
    <source>
        <dbReference type="EMBL" id="OIQ73504.1"/>
    </source>
</evidence>
<comment type="caution">
    <text evidence="1">The sequence shown here is derived from an EMBL/GenBank/DDBJ whole genome shotgun (WGS) entry which is preliminary data.</text>
</comment>
<dbReference type="EC" id="2.4.1.250" evidence="1"/>
<organism evidence="1">
    <name type="scientific">mine drainage metagenome</name>
    <dbReference type="NCBI Taxonomy" id="410659"/>
    <lineage>
        <taxon>unclassified sequences</taxon>
        <taxon>metagenomes</taxon>
        <taxon>ecological metagenomes</taxon>
    </lineage>
</organism>
<accession>A0A1J5PRS8</accession>
<gene>
    <name evidence="1" type="primary">mshA_25</name>
    <name evidence="1" type="ORF">GALL_448610</name>
</gene>
<keyword evidence="1" id="KW-0808">Transferase</keyword>
<dbReference type="AlphaFoldDB" id="A0A1J5PRS8"/>
<dbReference type="SUPFAM" id="SSF53756">
    <property type="entry name" value="UDP-Glycosyltransferase/glycogen phosphorylase"/>
    <property type="match status" value="1"/>
</dbReference>
<name>A0A1J5PRS8_9ZZZZ</name>
<dbReference type="Gene3D" id="3.40.50.2000">
    <property type="entry name" value="Glycogen Phosphorylase B"/>
    <property type="match status" value="2"/>
</dbReference>
<reference evidence="1" key="1">
    <citation type="submission" date="2016-10" db="EMBL/GenBank/DDBJ databases">
        <title>Sequence of Gallionella enrichment culture.</title>
        <authorList>
            <person name="Poehlein A."/>
            <person name="Muehling M."/>
            <person name="Daniel R."/>
        </authorList>
    </citation>
    <scope>NUCLEOTIDE SEQUENCE</scope>
</reference>